<dbReference type="AlphaFoldDB" id="A0A3E4QM04"/>
<dbReference type="Proteomes" id="UP000260835">
    <property type="component" value="Unassembled WGS sequence"/>
</dbReference>
<evidence type="ECO:0000313" key="1">
    <source>
        <dbReference type="EMBL" id="RGL03674.1"/>
    </source>
</evidence>
<organism evidence="1 2">
    <name type="scientific">Prevotella disiens</name>
    <dbReference type="NCBI Taxonomy" id="28130"/>
    <lineage>
        <taxon>Bacteria</taxon>
        <taxon>Pseudomonadati</taxon>
        <taxon>Bacteroidota</taxon>
        <taxon>Bacteroidia</taxon>
        <taxon>Bacteroidales</taxon>
        <taxon>Prevotellaceae</taxon>
        <taxon>Prevotella</taxon>
    </lineage>
</organism>
<comment type="caution">
    <text evidence="1">The sequence shown here is derived from an EMBL/GenBank/DDBJ whole genome shotgun (WGS) entry which is preliminary data.</text>
</comment>
<sequence length="247" mass="29036">MQKYNLGFISDKDIYNHVRATVKQYRRSINMKEFNKNIIDPIKLTFDAKIYNQSLEETIKSECIRQIDKTNNNRIGYFHQYLSKYAGNGWEVPANGVKGGFDVINDELHIYAEMKNKHNTMNSASASKTYMKMQNKLLRDDKATCVLVEVISRKSQDITWKVTVDKEQFNNNRIRKMSIDKFYEMVFHDSKAFFKLCMALPKILDDILEAEPTIVTTYEVYNELDKKDFLKSLYKLAFSTYEGFEIL</sequence>
<dbReference type="RefSeq" id="WP_004357689.1">
    <property type="nucleotide sequence ID" value="NZ_CABOGP010000011.1"/>
</dbReference>
<dbReference type="GO" id="GO:0003677">
    <property type="term" value="F:DNA binding"/>
    <property type="evidence" value="ECO:0007669"/>
    <property type="project" value="InterPro"/>
</dbReference>
<dbReference type="Pfam" id="PF09553">
    <property type="entry name" value="RE_Eco47II"/>
    <property type="match status" value="1"/>
</dbReference>
<keyword evidence="1" id="KW-0540">Nuclease</keyword>
<dbReference type="GO" id="GO:0009036">
    <property type="term" value="F:type II site-specific deoxyribonuclease activity"/>
    <property type="evidence" value="ECO:0007669"/>
    <property type="project" value="InterPro"/>
</dbReference>
<evidence type="ECO:0000313" key="2">
    <source>
        <dbReference type="Proteomes" id="UP000260835"/>
    </source>
</evidence>
<dbReference type="GO" id="GO:0009307">
    <property type="term" value="P:DNA restriction-modification system"/>
    <property type="evidence" value="ECO:0007669"/>
    <property type="project" value="InterPro"/>
</dbReference>
<name>A0A3E4QM04_9BACT</name>
<proteinExistence type="predicted"/>
<accession>A0A3E4QM04</accession>
<keyword evidence="1" id="KW-0378">Hydrolase</keyword>
<dbReference type="EMBL" id="QSRD01000011">
    <property type="protein sequence ID" value="RGL03674.1"/>
    <property type="molecule type" value="Genomic_DNA"/>
</dbReference>
<gene>
    <name evidence="1" type="ORF">DXC89_02555</name>
</gene>
<reference evidence="1 2" key="1">
    <citation type="submission" date="2018-08" db="EMBL/GenBank/DDBJ databases">
        <title>A genome reference for cultivated species of the human gut microbiota.</title>
        <authorList>
            <person name="Zou Y."/>
            <person name="Xue W."/>
            <person name="Luo G."/>
        </authorList>
    </citation>
    <scope>NUCLEOTIDE SEQUENCE [LARGE SCALE GENOMIC DNA]</scope>
    <source>
        <strain evidence="1 2">TF09-12</strain>
    </source>
</reference>
<keyword evidence="1" id="KW-0255">Endonuclease</keyword>
<protein>
    <submittedName>
        <fullName evidence="1">Eco47II family restriction endonuclease</fullName>
    </submittedName>
</protein>
<dbReference type="InterPro" id="IPR019057">
    <property type="entry name" value="Restrct_endonuc_II_Eco47II"/>
</dbReference>